<dbReference type="SUPFAM" id="SSF51905">
    <property type="entry name" value="FAD/NAD(P)-binding domain"/>
    <property type="match status" value="1"/>
</dbReference>
<evidence type="ECO:0000256" key="3">
    <source>
        <dbReference type="ARBA" id="ARBA00022827"/>
    </source>
</evidence>
<comment type="similarity">
    <text evidence="1">Belongs to the paxM FAD-dependent monooxygenase family.</text>
</comment>
<dbReference type="Gene3D" id="3.50.50.60">
    <property type="entry name" value="FAD/NAD(P)-binding domain"/>
    <property type="match status" value="1"/>
</dbReference>
<dbReference type="Proteomes" id="UP000250266">
    <property type="component" value="Unassembled WGS sequence"/>
</dbReference>
<keyword evidence="5" id="KW-1133">Transmembrane helix</keyword>
<keyword evidence="3" id="KW-0274">FAD</keyword>
<organism evidence="8 9">
    <name type="scientific">Lepidopterella palustris CBS 459.81</name>
    <dbReference type="NCBI Taxonomy" id="1314670"/>
    <lineage>
        <taxon>Eukaryota</taxon>
        <taxon>Fungi</taxon>
        <taxon>Dikarya</taxon>
        <taxon>Ascomycota</taxon>
        <taxon>Pezizomycotina</taxon>
        <taxon>Dothideomycetes</taxon>
        <taxon>Pleosporomycetidae</taxon>
        <taxon>Mytilinidiales</taxon>
        <taxon>Argynnaceae</taxon>
        <taxon>Lepidopterella</taxon>
    </lineage>
</organism>
<keyword evidence="9" id="KW-1185">Reference proteome</keyword>
<keyword evidence="5" id="KW-0472">Membrane</keyword>
<dbReference type="PANTHER" id="PTHR47356:SF2">
    <property type="entry name" value="FAD-BINDING DOMAIN-CONTAINING PROTEIN-RELATED"/>
    <property type="match status" value="1"/>
</dbReference>
<evidence type="ECO:0000256" key="1">
    <source>
        <dbReference type="ARBA" id="ARBA00007992"/>
    </source>
</evidence>
<feature type="signal peptide" evidence="6">
    <location>
        <begin position="1"/>
        <end position="19"/>
    </location>
</feature>
<protein>
    <submittedName>
        <fullName evidence="8">FAD/NAD(P)-binding domain-containing protein</fullName>
    </submittedName>
</protein>
<name>A0A8E2EES5_9PEZI</name>
<dbReference type="EMBL" id="KV744888">
    <property type="protein sequence ID" value="OCK82440.1"/>
    <property type="molecule type" value="Genomic_DNA"/>
</dbReference>
<proteinExistence type="inferred from homology"/>
<dbReference type="InterPro" id="IPR002938">
    <property type="entry name" value="FAD-bd"/>
</dbReference>
<evidence type="ECO:0000256" key="4">
    <source>
        <dbReference type="ARBA" id="ARBA00023002"/>
    </source>
</evidence>
<dbReference type="PRINTS" id="PR00420">
    <property type="entry name" value="RNGMNOXGNASE"/>
</dbReference>
<evidence type="ECO:0000259" key="7">
    <source>
        <dbReference type="Pfam" id="PF01494"/>
    </source>
</evidence>
<reference evidence="8 9" key="1">
    <citation type="journal article" date="2016" name="Nat. Commun.">
        <title>Ectomycorrhizal ecology is imprinted in the genome of the dominant symbiotic fungus Cenococcum geophilum.</title>
        <authorList>
            <consortium name="DOE Joint Genome Institute"/>
            <person name="Peter M."/>
            <person name="Kohler A."/>
            <person name="Ohm R.A."/>
            <person name="Kuo A."/>
            <person name="Krutzmann J."/>
            <person name="Morin E."/>
            <person name="Arend M."/>
            <person name="Barry K.W."/>
            <person name="Binder M."/>
            <person name="Choi C."/>
            <person name="Clum A."/>
            <person name="Copeland A."/>
            <person name="Grisel N."/>
            <person name="Haridas S."/>
            <person name="Kipfer T."/>
            <person name="LaButti K."/>
            <person name="Lindquist E."/>
            <person name="Lipzen A."/>
            <person name="Maire R."/>
            <person name="Meier B."/>
            <person name="Mihaltcheva S."/>
            <person name="Molinier V."/>
            <person name="Murat C."/>
            <person name="Poggeler S."/>
            <person name="Quandt C.A."/>
            <person name="Sperisen C."/>
            <person name="Tritt A."/>
            <person name="Tisserant E."/>
            <person name="Crous P.W."/>
            <person name="Henrissat B."/>
            <person name="Nehls U."/>
            <person name="Egli S."/>
            <person name="Spatafora J.W."/>
            <person name="Grigoriev I.V."/>
            <person name="Martin F.M."/>
        </authorList>
    </citation>
    <scope>NUCLEOTIDE SEQUENCE [LARGE SCALE GENOMIC DNA]</scope>
    <source>
        <strain evidence="8 9">CBS 459.81</strain>
    </source>
</reference>
<feature type="transmembrane region" description="Helical" evidence="5">
    <location>
        <begin position="438"/>
        <end position="458"/>
    </location>
</feature>
<evidence type="ECO:0000256" key="2">
    <source>
        <dbReference type="ARBA" id="ARBA00022630"/>
    </source>
</evidence>
<dbReference type="OrthoDB" id="2431938at2759"/>
<dbReference type="GO" id="GO:0071949">
    <property type="term" value="F:FAD binding"/>
    <property type="evidence" value="ECO:0007669"/>
    <property type="project" value="InterPro"/>
</dbReference>
<keyword evidence="2" id="KW-0285">Flavoprotein</keyword>
<dbReference type="InterPro" id="IPR036188">
    <property type="entry name" value="FAD/NAD-bd_sf"/>
</dbReference>
<gene>
    <name evidence="8" type="ORF">K432DRAFT_293292</name>
</gene>
<evidence type="ECO:0000313" key="8">
    <source>
        <dbReference type="EMBL" id="OCK82440.1"/>
    </source>
</evidence>
<sequence length="460" mass="51235">MDHFRVLIAGGSLAGLTLALCLEQAGIDYILVEKEEIGPQQGASIGLHPHSLKILDQLGVWKDIEKVIVPLLYRKHYDAVGKCVEDSMVLEKIRDRLRRPIIFMERCEALRILYSHIKDKSKIHPHNALVSYTENDEGVSIITANGDSYQGSILVGADGIHSVVRSLMAEAVSETQPDISKDLVEGFTSEYKCIFAVSRNDQASPMMPDSTVHNVYYNNFSAISATGVPGLVFWFLFAKTSLTRTPKCPRFTNEDMKNLVGQYGHAKVGPSYTIEDLWNQRVKASMAPLEEGVIRQWSHGRVVLIGDAVHKMTINAGLGGNTAYEGVARFSNLLYDLLQQSPNPSLSELSNIFEVYQAAHKPRAESVKTVSSWITRYEAQDTWYLKLALRWLMPYISDATKAETYANFSRQGPWLKFLQDPDLIDKPPRDHHETAAKGSLGTLSFVVVLGFMVALGCIMG</sequence>
<evidence type="ECO:0000256" key="5">
    <source>
        <dbReference type="SAM" id="Phobius"/>
    </source>
</evidence>
<evidence type="ECO:0000313" key="9">
    <source>
        <dbReference type="Proteomes" id="UP000250266"/>
    </source>
</evidence>
<dbReference type="PANTHER" id="PTHR47356">
    <property type="entry name" value="FAD-DEPENDENT MONOOXYGENASE ASQG-RELATED"/>
    <property type="match status" value="1"/>
</dbReference>
<keyword evidence="5" id="KW-0812">Transmembrane</keyword>
<dbReference type="InterPro" id="IPR050562">
    <property type="entry name" value="FAD_mOase_fung"/>
</dbReference>
<dbReference type="GO" id="GO:0004497">
    <property type="term" value="F:monooxygenase activity"/>
    <property type="evidence" value="ECO:0007669"/>
    <property type="project" value="InterPro"/>
</dbReference>
<feature type="domain" description="FAD-binding" evidence="7">
    <location>
        <begin position="5"/>
        <end position="339"/>
    </location>
</feature>
<keyword evidence="4" id="KW-0560">Oxidoreductase</keyword>
<feature type="chain" id="PRO_5034445208" evidence="6">
    <location>
        <begin position="20"/>
        <end position="460"/>
    </location>
</feature>
<dbReference type="Pfam" id="PF01494">
    <property type="entry name" value="FAD_binding_3"/>
    <property type="match status" value="1"/>
</dbReference>
<keyword evidence="6" id="KW-0732">Signal</keyword>
<accession>A0A8E2EES5</accession>
<evidence type="ECO:0000256" key="6">
    <source>
        <dbReference type="SAM" id="SignalP"/>
    </source>
</evidence>
<dbReference type="AlphaFoldDB" id="A0A8E2EES5"/>